<comment type="caution">
    <text evidence="2">The sequence shown here is derived from an EMBL/GenBank/DDBJ whole genome shotgun (WGS) entry which is preliminary data.</text>
</comment>
<sequence>MSCRFPTFDPRVALLVNPPRRAFCQLRAPCSLLPALGIGQHARFIAPSHVVSSRLSPSIYLSTPLTLSVYLRLHPISSRLVALHRSTTPTRSTIDASVSLPLSIYLRLSMNPTLHLSMSPTLSIYLSMSPSIDDLRLGAHPPRHFRLPTCDLRLPTSASGPAANAQQSFRPSMRGAGNGAAHARRREGEGAAHVARKGRICWPGRQAKRIARGSGRGARRSTLAPPLARLS</sequence>
<gene>
    <name evidence="2" type="ORF">B0H15DRAFT_168836</name>
</gene>
<keyword evidence="3" id="KW-1185">Reference proteome</keyword>
<accession>A0AAD6XSI3</accession>
<proteinExistence type="predicted"/>
<reference evidence="2" key="1">
    <citation type="submission" date="2023-03" db="EMBL/GenBank/DDBJ databases">
        <title>Massive genome expansion in bonnet fungi (Mycena s.s.) driven by repeated elements and novel gene families across ecological guilds.</title>
        <authorList>
            <consortium name="Lawrence Berkeley National Laboratory"/>
            <person name="Harder C.B."/>
            <person name="Miyauchi S."/>
            <person name="Viragh M."/>
            <person name="Kuo A."/>
            <person name="Thoen E."/>
            <person name="Andreopoulos B."/>
            <person name="Lu D."/>
            <person name="Skrede I."/>
            <person name="Drula E."/>
            <person name="Henrissat B."/>
            <person name="Morin E."/>
            <person name="Kohler A."/>
            <person name="Barry K."/>
            <person name="LaButti K."/>
            <person name="Morin E."/>
            <person name="Salamov A."/>
            <person name="Lipzen A."/>
            <person name="Mereny Z."/>
            <person name="Hegedus B."/>
            <person name="Baldrian P."/>
            <person name="Stursova M."/>
            <person name="Weitz H."/>
            <person name="Taylor A."/>
            <person name="Grigoriev I.V."/>
            <person name="Nagy L.G."/>
            <person name="Martin F."/>
            <person name="Kauserud H."/>
        </authorList>
    </citation>
    <scope>NUCLEOTIDE SEQUENCE</scope>
    <source>
        <strain evidence="2">CBHHK173m</strain>
    </source>
</reference>
<evidence type="ECO:0000313" key="3">
    <source>
        <dbReference type="Proteomes" id="UP001222325"/>
    </source>
</evidence>
<feature type="region of interest" description="Disordered" evidence="1">
    <location>
        <begin position="157"/>
        <end position="194"/>
    </location>
</feature>
<dbReference type="AlphaFoldDB" id="A0AAD6XSI3"/>
<name>A0AAD6XSI3_9AGAR</name>
<feature type="compositionally biased region" description="Polar residues" evidence="1">
    <location>
        <begin position="157"/>
        <end position="170"/>
    </location>
</feature>
<dbReference type="Proteomes" id="UP001222325">
    <property type="component" value="Unassembled WGS sequence"/>
</dbReference>
<evidence type="ECO:0000313" key="2">
    <source>
        <dbReference type="EMBL" id="KAJ7092278.1"/>
    </source>
</evidence>
<feature type="region of interest" description="Disordered" evidence="1">
    <location>
        <begin position="208"/>
        <end position="231"/>
    </location>
</feature>
<dbReference type="EMBL" id="JARJCN010000018">
    <property type="protein sequence ID" value="KAJ7092278.1"/>
    <property type="molecule type" value="Genomic_DNA"/>
</dbReference>
<evidence type="ECO:0000256" key="1">
    <source>
        <dbReference type="SAM" id="MobiDB-lite"/>
    </source>
</evidence>
<organism evidence="2 3">
    <name type="scientific">Mycena belliarum</name>
    <dbReference type="NCBI Taxonomy" id="1033014"/>
    <lineage>
        <taxon>Eukaryota</taxon>
        <taxon>Fungi</taxon>
        <taxon>Dikarya</taxon>
        <taxon>Basidiomycota</taxon>
        <taxon>Agaricomycotina</taxon>
        <taxon>Agaricomycetes</taxon>
        <taxon>Agaricomycetidae</taxon>
        <taxon>Agaricales</taxon>
        <taxon>Marasmiineae</taxon>
        <taxon>Mycenaceae</taxon>
        <taxon>Mycena</taxon>
    </lineage>
</organism>
<protein>
    <submittedName>
        <fullName evidence="2">Uncharacterized protein</fullName>
    </submittedName>
</protein>